<keyword evidence="10" id="KW-1185">Reference proteome</keyword>
<evidence type="ECO:0000256" key="7">
    <source>
        <dbReference type="SAM" id="Phobius"/>
    </source>
</evidence>
<proteinExistence type="predicted"/>
<feature type="transmembrane region" description="Helical" evidence="7">
    <location>
        <begin position="153"/>
        <end position="179"/>
    </location>
</feature>
<evidence type="ECO:0000259" key="8">
    <source>
        <dbReference type="Pfam" id="PF03600"/>
    </source>
</evidence>
<feature type="region of interest" description="Disordered" evidence="6">
    <location>
        <begin position="502"/>
        <end position="552"/>
    </location>
</feature>
<evidence type="ECO:0000256" key="5">
    <source>
        <dbReference type="ARBA" id="ARBA00023136"/>
    </source>
</evidence>
<keyword evidence="5 7" id="KW-0472">Membrane</keyword>
<reference evidence="9" key="1">
    <citation type="journal article" date="2022" name="bioRxiv">
        <title>Genomics of Preaxostyla Flagellates Illuminates Evolutionary Transitions and the Path Towards Mitochondrial Loss.</title>
        <authorList>
            <person name="Novak L.V.F."/>
            <person name="Treitli S.C."/>
            <person name="Pyrih J."/>
            <person name="Halakuc P."/>
            <person name="Pipaliya S.V."/>
            <person name="Vacek V."/>
            <person name="Brzon O."/>
            <person name="Soukal P."/>
            <person name="Eme L."/>
            <person name="Dacks J.B."/>
            <person name="Karnkowska A."/>
            <person name="Elias M."/>
            <person name="Hampl V."/>
        </authorList>
    </citation>
    <scope>NUCLEOTIDE SEQUENCE</scope>
    <source>
        <strain evidence="9">RCP-MX</strain>
    </source>
</reference>
<dbReference type="Proteomes" id="UP001141327">
    <property type="component" value="Unassembled WGS sequence"/>
</dbReference>
<name>A0ABQ8U4T5_9EUKA</name>
<feature type="domain" description="Citrate transporter-like" evidence="8">
    <location>
        <begin position="29"/>
        <end position="645"/>
    </location>
</feature>
<feature type="compositionally biased region" description="Low complexity" evidence="6">
    <location>
        <begin position="401"/>
        <end position="411"/>
    </location>
</feature>
<dbReference type="PANTHER" id="PTHR10283">
    <property type="entry name" value="SOLUTE CARRIER FAMILY 13 MEMBER"/>
    <property type="match status" value="1"/>
</dbReference>
<dbReference type="Pfam" id="PF03600">
    <property type="entry name" value="CitMHS"/>
    <property type="match status" value="1"/>
</dbReference>
<keyword evidence="3 7" id="KW-0812">Transmembrane</keyword>
<evidence type="ECO:0000256" key="4">
    <source>
        <dbReference type="ARBA" id="ARBA00022989"/>
    </source>
</evidence>
<dbReference type="PANTHER" id="PTHR10283:SF82">
    <property type="entry name" value="SOLUTE CARRIER FAMILY 13 MEMBER 2"/>
    <property type="match status" value="1"/>
</dbReference>
<sequence length="677" mass="72442">METSHLEAHIFLVGVYISRSIGAVLLMGLWWLTECVPLAVTALFSLFLVPFAGISTGSKVAMNFFNDTVFVFMGGFIVAMAAERWQLHRRLSLRTLIWFGRRPTFLLLGMMLISFFISMFINDTATCMALLPNVTAVLERYEEEFGVEATHRYAIALLIGLSFSTLLGGCASLGTAPNLTLIFNLTSRFPKSPGLSFAKWLFINLPLSLVQILALWLFFAIFYRLKKPPGHHVSRSVDRFREDLRAMGPITMEQWVVGLDFVAMALLWVFRENIEFGPTAAIPGWINIWGDRRSAPSPLCPPLGRQRGGRPAVVRGGFAADSGSGGGAVVMWGRGAYLTDGTVAMLCSMILFMIPARNPVPLDALPVPLDDAAATGAAHTSTRETRSDPAGSAPGTPAQESLLPNAPSAAGPGAGGLDFPPMGTGMGMGMGMGMGALMRMKRRPTLLSPEEDMPPPPSAWYLPPSLTQDDLRMAILGAAGTGLPTMMVNPLASGSPLLVPLSPSPRHGAASGGGMEMTALPGRPSARPRPSVSLGGPVASPSPSPAPTPAAKEPALWQGHIMDWDTAKKLPWDILMLFGGGSVLALAFAESGLSEWLARSVAGLAAVPPLVIVLVVYLITIVLTAATSNTACAQMKEMLVPGLALTAFCLLTSWFWLFYMTPVIMGFDPTVFPEWAQ</sequence>
<gene>
    <name evidence="9" type="ORF">PAPYR_10969</name>
</gene>
<organism evidence="9 10">
    <name type="scientific">Paratrimastix pyriformis</name>
    <dbReference type="NCBI Taxonomy" id="342808"/>
    <lineage>
        <taxon>Eukaryota</taxon>
        <taxon>Metamonada</taxon>
        <taxon>Preaxostyla</taxon>
        <taxon>Paratrimastigidae</taxon>
        <taxon>Paratrimastix</taxon>
    </lineage>
</organism>
<dbReference type="EMBL" id="JAPMOS010000163">
    <property type="protein sequence ID" value="KAJ4454361.1"/>
    <property type="molecule type" value="Genomic_DNA"/>
</dbReference>
<feature type="transmembrane region" description="Helical" evidence="7">
    <location>
        <begin position="6"/>
        <end position="31"/>
    </location>
</feature>
<feature type="compositionally biased region" description="Low complexity" evidence="6">
    <location>
        <begin position="530"/>
        <end position="539"/>
    </location>
</feature>
<evidence type="ECO:0000256" key="6">
    <source>
        <dbReference type="SAM" id="MobiDB-lite"/>
    </source>
</evidence>
<evidence type="ECO:0000313" key="9">
    <source>
        <dbReference type="EMBL" id="KAJ4454361.1"/>
    </source>
</evidence>
<evidence type="ECO:0000256" key="3">
    <source>
        <dbReference type="ARBA" id="ARBA00022692"/>
    </source>
</evidence>
<feature type="transmembrane region" description="Helical" evidence="7">
    <location>
        <begin position="103"/>
        <end position="121"/>
    </location>
</feature>
<evidence type="ECO:0000256" key="1">
    <source>
        <dbReference type="ARBA" id="ARBA00004141"/>
    </source>
</evidence>
<accession>A0ABQ8U4T5</accession>
<dbReference type="InterPro" id="IPR004680">
    <property type="entry name" value="Cit_transptr-like_dom"/>
</dbReference>
<feature type="transmembrane region" description="Helical" evidence="7">
    <location>
        <begin position="64"/>
        <end position="82"/>
    </location>
</feature>
<feature type="transmembrane region" description="Helical" evidence="7">
    <location>
        <begin position="570"/>
        <end position="589"/>
    </location>
</feature>
<keyword evidence="2" id="KW-0813">Transport</keyword>
<feature type="transmembrane region" description="Helical" evidence="7">
    <location>
        <begin position="601"/>
        <end position="626"/>
    </location>
</feature>
<feature type="transmembrane region" description="Helical" evidence="7">
    <location>
        <begin position="638"/>
        <end position="659"/>
    </location>
</feature>
<feature type="region of interest" description="Disordered" evidence="6">
    <location>
        <begin position="375"/>
        <end position="422"/>
    </location>
</feature>
<comment type="caution">
    <text evidence="9">The sequence shown here is derived from an EMBL/GenBank/DDBJ whole genome shotgun (WGS) entry which is preliminary data.</text>
</comment>
<evidence type="ECO:0000313" key="10">
    <source>
        <dbReference type="Proteomes" id="UP001141327"/>
    </source>
</evidence>
<comment type="subcellular location">
    <subcellularLocation>
        <location evidence="1">Membrane</location>
        <topology evidence="1">Multi-pass membrane protein</topology>
    </subcellularLocation>
</comment>
<keyword evidence="4 7" id="KW-1133">Transmembrane helix</keyword>
<feature type="transmembrane region" description="Helical" evidence="7">
    <location>
        <begin position="200"/>
        <end position="223"/>
    </location>
</feature>
<evidence type="ECO:0000256" key="2">
    <source>
        <dbReference type="ARBA" id="ARBA00022448"/>
    </source>
</evidence>
<feature type="transmembrane region" description="Helical" evidence="7">
    <location>
        <begin position="38"/>
        <end position="58"/>
    </location>
</feature>
<protein>
    <submittedName>
        <fullName evidence="9">Divalent anion:Na+ symporter</fullName>
    </submittedName>
</protein>